<dbReference type="Gene3D" id="3.40.50.300">
    <property type="entry name" value="P-loop containing nucleotide triphosphate hydrolases"/>
    <property type="match status" value="1"/>
</dbReference>
<reference evidence="14" key="1">
    <citation type="journal article" date="2021" name="Nat. Commun.">
        <title>Genetic determinants of endophytism in the Arabidopsis root mycobiome.</title>
        <authorList>
            <person name="Mesny F."/>
            <person name="Miyauchi S."/>
            <person name="Thiergart T."/>
            <person name="Pickel B."/>
            <person name="Atanasova L."/>
            <person name="Karlsson M."/>
            <person name="Huettel B."/>
            <person name="Barry K.W."/>
            <person name="Haridas S."/>
            <person name="Chen C."/>
            <person name="Bauer D."/>
            <person name="Andreopoulos W."/>
            <person name="Pangilinan J."/>
            <person name="LaButti K."/>
            <person name="Riley R."/>
            <person name="Lipzen A."/>
            <person name="Clum A."/>
            <person name="Drula E."/>
            <person name="Henrissat B."/>
            <person name="Kohler A."/>
            <person name="Grigoriev I.V."/>
            <person name="Martin F.M."/>
            <person name="Hacquard S."/>
        </authorList>
    </citation>
    <scope>NUCLEOTIDE SEQUENCE</scope>
    <source>
        <strain evidence="14">MPI-CAGE-CH-0235</strain>
    </source>
</reference>
<dbReference type="AlphaFoldDB" id="A0A8K0SKW6"/>
<evidence type="ECO:0000313" key="14">
    <source>
        <dbReference type="EMBL" id="KAH7311242.1"/>
    </source>
</evidence>
<evidence type="ECO:0000256" key="5">
    <source>
        <dbReference type="ARBA" id="ARBA00022553"/>
    </source>
</evidence>
<keyword evidence="7" id="KW-0547">Nucleotide-binding</keyword>
<dbReference type="Gene3D" id="3.40.50.12780">
    <property type="entry name" value="N-terminal domain of ligase-like"/>
    <property type="match status" value="1"/>
</dbReference>
<keyword evidence="4" id="KW-0596">Phosphopantetheine</keyword>
<protein>
    <recommendedName>
        <fullName evidence="3">gluconokinase</fullName>
        <ecNumber evidence="3">2.7.1.12</ecNumber>
    </recommendedName>
    <alternativeName>
        <fullName evidence="11">Gluconate kinase</fullName>
    </alternativeName>
</protein>
<dbReference type="PROSITE" id="PS00455">
    <property type="entry name" value="AMP_BINDING"/>
    <property type="match status" value="1"/>
</dbReference>
<dbReference type="InterPro" id="IPR027417">
    <property type="entry name" value="P-loop_NTPase"/>
</dbReference>
<dbReference type="GO" id="GO:0005975">
    <property type="term" value="P:carbohydrate metabolic process"/>
    <property type="evidence" value="ECO:0007669"/>
    <property type="project" value="InterPro"/>
</dbReference>
<evidence type="ECO:0000256" key="1">
    <source>
        <dbReference type="ARBA" id="ARBA00004875"/>
    </source>
</evidence>
<dbReference type="InterPro" id="IPR009081">
    <property type="entry name" value="PP-bd_ACP"/>
</dbReference>
<comment type="pathway">
    <text evidence="1">Carbohydrate acid metabolism; D-gluconate degradation.</text>
</comment>
<evidence type="ECO:0000256" key="3">
    <source>
        <dbReference type="ARBA" id="ARBA00012054"/>
    </source>
</evidence>
<dbReference type="NCBIfam" id="TIGR01313">
    <property type="entry name" value="therm_gnt_kin"/>
    <property type="match status" value="1"/>
</dbReference>
<dbReference type="SMART" id="SM00823">
    <property type="entry name" value="PKS_PP"/>
    <property type="match status" value="1"/>
</dbReference>
<dbReference type="InterPro" id="IPR036291">
    <property type="entry name" value="NAD(P)-bd_dom_sf"/>
</dbReference>
<dbReference type="SUPFAM" id="SSF51735">
    <property type="entry name" value="NAD(P)-binding Rossmann-fold domains"/>
    <property type="match status" value="1"/>
</dbReference>
<evidence type="ECO:0000256" key="4">
    <source>
        <dbReference type="ARBA" id="ARBA00022450"/>
    </source>
</evidence>
<dbReference type="UniPathway" id="UPA00792"/>
<dbReference type="InterPro" id="IPR051414">
    <property type="entry name" value="Adenylate-forming_Reductase"/>
</dbReference>
<keyword evidence="6" id="KW-0808">Transferase</keyword>
<dbReference type="GO" id="GO:0046316">
    <property type="term" value="F:gluconokinase activity"/>
    <property type="evidence" value="ECO:0007669"/>
    <property type="project" value="UniProtKB-EC"/>
</dbReference>
<comment type="similarity">
    <text evidence="2">Belongs to the gluconokinase GntK/GntV family.</text>
</comment>
<evidence type="ECO:0000256" key="2">
    <source>
        <dbReference type="ARBA" id="ARBA00008420"/>
    </source>
</evidence>
<dbReference type="InterPro" id="IPR006001">
    <property type="entry name" value="Therm_gnt_kin"/>
</dbReference>
<evidence type="ECO:0000256" key="9">
    <source>
        <dbReference type="ARBA" id="ARBA00022840"/>
    </source>
</evidence>
<feature type="domain" description="Carrier" evidence="13">
    <location>
        <begin position="557"/>
        <end position="636"/>
    </location>
</feature>
<dbReference type="Gene3D" id="3.40.50.720">
    <property type="entry name" value="NAD(P)-binding Rossmann-like Domain"/>
    <property type="match status" value="1"/>
</dbReference>
<dbReference type="PANTHER" id="PTHR43439">
    <property type="entry name" value="PHENYLACETATE-COENZYME A LIGASE"/>
    <property type="match status" value="1"/>
</dbReference>
<keyword evidence="9" id="KW-0067">ATP-binding</keyword>
<dbReference type="EMBL" id="JAGPNK010000011">
    <property type="protein sequence ID" value="KAH7311242.1"/>
    <property type="molecule type" value="Genomic_DNA"/>
</dbReference>
<comment type="caution">
    <text evidence="14">The sequence shown here is derived from an EMBL/GenBank/DDBJ whole genome shotgun (WGS) entry which is preliminary data.</text>
</comment>
<evidence type="ECO:0000256" key="10">
    <source>
        <dbReference type="ARBA" id="ARBA00022857"/>
    </source>
</evidence>
<dbReference type="Pfam" id="PF00501">
    <property type="entry name" value="AMP-binding"/>
    <property type="match status" value="1"/>
</dbReference>
<dbReference type="InterPro" id="IPR020806">
    <property type="entry name" value="PKS_PP-bd"/>
</dbReference>
<dbReference type="SMART" id="SM01294">
    <property type="entry name" value="PKS_PP_betabranch"/>
    <property type="match status" value="1"/>
</dbReference>
<organism evidence="14 15">
    <name type="scientific">Stachybotrys elegans</name>
    <dbReference type="NCBI Taxonomy" id="80388"/>
    <lineage>
        <taxon>Eukaryota</taxon>
        <taxon>Fungi</taxon>
        <taxon>Dikarya</taxon>
        <taxon>Ascomycota</taxon>
        <taxon>Pezizomycotina</taxon>
        <taxon>Sordariomycetes</taxon>
        <taxon>Hypocreomycetidae</taxon>
        <taxon>Hypocreales</taxon>
        <taxon>Stachybotryaceae</taxon>
        <taxon>Stachybotrys</taxon>
    </lineage>
</organism>
<dbReference type="EC" id="2.7.1.12" evidence="3"/>
<dbReference type="InterPro" id="IPR006162">
    <property type="entry name" value="Ppantetheine_attach_site"/>
</dbReference>
<dbReference type="InterPro" id="IPR000873">
    <property type="entry name" value="AMP-dep_synth/lig_dom"/>
</dbReference>
<dbReference type="Proteomes" id="UP000813444">
    <property type="component" value="Unassembled WGS sequence"/>
</dbReference>
<evidence type="ECO:0000256" key="7">
    <source>
        <dbReference type="ARBA" id="ARBA00022741"/>
    </source>
</evidence>
<gene>
    <name evidence="14" type="ORF">B0I35DRAFT_377293</name>
</gene>
<evidence type="ECO:0000259" key="13">
    <source>
        <dbReference type="PROSITE" id="PS50075"/>
    </source>
</evidence>
<evidence type="ECO:0000256" key="11">
    <source>
        <dbReference type="ARBA" id="ARBA00029835"/>
    </source>
</evidence>
<dbReference type="GO" id="GO:0005524">
    <property type="term" value="F:ATP binding"/>
    <property type="evidence" value="ECO:0007669"/>
    <property type="project" value="UniProtKB-KW"/>
</dbReference>
<keyword evidence="5" id="KW-0597">Phosphoprotein</keyword>
<comment type="catalytic activity">
    <reaction evidence="12">
        <text>D-gluconate + ATP = 6-phospho-D-gluconate + ADP + H(+)</text>
        <dbReference type="Rhea" id="RHEA:19433"/>
        <dbReference type="ChEBI" id="CHEBI:15378"/>
        <dbReference type="ChEBI" id="CHEBI:18391"/>
        <dbReference type="ChEBI" id="CHEBI:30616"/>
        <dbReference type="ChEBI" id="CHEBI:58759"/>
        <dbReference type="ChEBI" id="CHEBI:456216"/>
        <dbReference type="EC" id="2.7.1.12"/>
    </reaction>
</comment>
<dbReference type="PROSITE" id="PS00012">
    <property type="entry name" value="PHOSPHOPANTETHEINE"/>
    <property type="match status" value="1"/>
</dbReference>
<dbReference type="SUPFAM" id="SSF52540">
    <property type="entry name" value="P-loop containing nucleoside triphosphate hydrolases"/>
    <property type="match status" value="1"/>
</dbReference>
<evidence type="ECO:0000313" key="15">
    <source>
        <dbReference type="Proteomes" id="UP000813444"/>
    </source>
</evidence>
<dbReference type="SUPFAM" id="SSF47336">
    <property type="entry name" value="ACP-like"/>
    <property type="match status" value="1"/>
</dbReference>
<dbReference type="CDD" id="cd02021">
    <property type="entry name" value="GntK"/>
    <property type="match status" value="1"/>
</dbReference>
<dbReference type="GO" id="GO:0031177">
    <property type="term" value="F:phosphopantetheine binding"/>
    <property type="evidence" value="ECO:0007669"/>
    <property type="project" value="InterPro"/>
</dbReference>
<dbReference type="InterPro" id="IPR013120">
    <property type="entry name" value="FAR_NAD-bd"/>
</dbReference>
<dbReference type="PROSITE" id="PS50075">
    <property type="entry name" value="CARRIER"/>
    <property type="match status" value="1"/>
</dbReference>
<dbReference type="SUPFAM" id="SSF56801">
    <property type="entry name" value="Acetyl-CoA synthetase-like"/>
    <property type="match status" value="1"/>
</dbReference>
<keyword evidence="10" id="KW-0521">NADP</keyword>
<dbReference type="PANTHER" id="PTHR43439:SF2">
    <property type="entry name" value="ENZYME, PUTATIVE (JCVI)-RELATED"/>
    <property type="match status" value="1"/>
</dbReference>
<dbReference type="Pfam" id="PF07993">
    <property type="entry name" value="NAD_binding_4"/>
    <property type="match status" value="1"/>
</dbReference>
<dbReference type="Pfam" id="PF13671">
    <property type="entry name" value="AAA_33"/>
    <property type="match status" value="1"/>
</dbReference>
<dbReference type="InterPro" id="IPR020845">
    <property type="entry name" value="AMP-binding_CS"/>
</dbReference>
<evidence type="ECO:0000256" key="6">
    <source>
        <dbReference type="ARBA" id="ARBA00022679"/>
    </source>
</evidence>
<evidence type="ECO:0000256" key="8">
    <source>
        <dbReference type="ARBA" id="ARBA00022777"/>
    </source>
</evidence>
<dbReference type="Gene3D" id="1.10.1200.10">
    <property type="entry name" value="ACP-like"/>
    <property type="match status" value="1"/>
</dbReference>
<accession>A0A8K0SKW6</accession>
<name>A0A8K0SKW6_9HYPO</name>
<keyword evidence="15" id="KW-1185">Reference proteome</keyword>
<dbReference type="Pfam" id="PF00550">
    <property type="entry name" value="PP-binding"/>
    <property type="match status" value="1"/>
</dbReference>
<dbReference type="InterPro" id="IPR036736">
    <property type="entry name" value="ACP-like_sf"/>
</dbReference>
<dbReference type="OrthoDB" id="429813at2759"/>
<dbReference type="InterPro" id="IPR042099">
    <property type="entry name" value="ANL_N_sf"/>
</dbReference>
<proteinExistence type="inferred from homology"/>
<sequence length="1213" mass="134505">MPATVYVPSHLETHTIEPGAHSLVQLEKPAPVDDSSLPTIDALLRRRALLYPEDHAVSYPSSEISFRDYTMKQLDVYAWRVAKDYEHHLPVRQNSTEKPSVVALLGPSNLEYLITMLALTKLGHSVLLLSTRIPQVAIESLISTTGASALLADSRFLDTAEQVGSSIPQLQVLQIAGRDVFEFHIETHSDTQLGKCLDPETETNNVAFIIHSSGSTGLPKPIYQTHKSCLSNYAMTMNMKAFITLPLFHNHGICNFFRAIYSRKSIHLYNADLPLTQEHLINIMRETQFEIFYGVPYALKLLSETAEGIDLLRQLKVVMYGGSACPDDLGNTLVASGVNLVGHYGATEVGQLMTSFRPEGDKVWNYVREHEKLSPFLKWIPHGPLYECCVLDGWPAKVHSNQPDGSYATKDLFEPHPTIPRAWKYIARLDDTIVLVNGEKFNPVATEGSIRSNKNVTEAVIFGAGRPYLGILVVPAASDCTTEEKLDAIWSIVNAANASVDAFARISKSMICLLPSDCAYPRTDKGSIIRQAFYKTFQNEIEEAYDRQERSGDALPLNEAEIGQFLRQLLSRTLSLKQEVTDTTDFFQLGLDSLQAIQMRSEILKGVDIGGNRLGQNVIFDHPSIDKLCRHLLELRLGHVSESTAVESEMMELIDKYSSTPIGSSIVVTGATGSLGAHVVAKLCADPSINKIYCLVRASTEQALQRVNESLLKRRVYHTLSLDARRKIVALPSNLADPNLGLGEDYHAVSQHLRAVIHCAWSVNFNMQLPSFEDNIAGVKHLILLCQSSPLGATMNFCSSVSTCSRATVVPIPESAAPLEWAQGMGYAQSKSVAEHICAKARVTARVLRVGQIVGDTKHGIWNAQEAVPMMMQTAVTMGALPRLNDSVSWLPVDTVAQAVIDISLSEAGSVFANVTNPRMFSWTQHLLPALHEAGLTFEEVEPKEWITRLRASNPDPTQNPTIKLVDFFASKYDKEVTPSKTFMTETACSLSPALSNAPGLDKDLVKRFVTYFLNQWKPNSAKTAIVIAGPCGTGKSTVGSAMSSELCVPFIEGDSLHTKAAVEKMRSQIALCDNDRMHWFDRLCHHAEEALLELDYDSVVVSCSALKRMYRSHMRQALALRGIRTVFVNLQTTPEILEQRLEQRHGHYMTAQMVIGQSETYEQPSDEIDVFPIDTTYERDSVIAEVKWLLRQVLTDHGVYNKLTDDKSKLIV</sequence>
<dbReference type="Pfam" id="PF23562">
    <property type="entry name" value="AMP-binding_C_3"/>
    <property type="match status" value="1"/>
</dbReference>
<evidence type="ECO:0000256" key="12">
    <source>
        <dbReference type="ARBA" id="ARBA00048090"/>
    </source>
</evidence>
<keyword evidence="8" id="KW-0418">Kinase</keyword>